<evidence type="ECO:0000313" key="3">
    <source>
        <dbReference type="Proteomes" id="UP000572635"/>
    </source>
</evidence>
<comment type="caution">
    <text evidence="2">The sequence shown here is derived from an EMBL/GenBank/DDBJ whole genome shotgun (WGS) entry which is preliminary data.</text>
</comment>
<dbReference type="AlphaFoldDB" id="A0A7W8QKA7"/>
<dbReference type="EMBL" id="JACHDB010000001">
    <property type="protein sequence ID" value="MBB5431373.1"/>
    <property type="molecule type" value="Genomic_DNA"/>
</dbReference>
<evidence type="ECO:0000256" key="1">
    <source>
        <dbReference type="SAM" id="SignalP"/>
    </source>
</evidence>
<accession>A0A7W8QKA7</accession>
<name>A0A7W8QKA7_9ACTN</name>
<dbReference type="Proteomes" id="UP000572635">
    <property type="component" value="Unassembled WGS sequence"/>
</dbReference>
<proteinExistence type="predicted"/>
<evidence type="ECO:0008006" key="4">
    <source>
        <dbReference type="Google" id="ProtNLM"/>
    </source>
</evidence>
<feature type="signal peptide" evidence="1">
    <location>
        <begin position="1"/>
        <end position="25"/>
    </location>
</feature>
<organism evidence="2 3">
    <name type="scientific">Nocardiopsis composta</name>
    <dbReference type="NCBI Taxonomy" id="157465"/>
    <lineage>
        <taxon>Bacteria</taxon>
        <taxon>Bacillati</taxon>
        <taxon>Actinomycetota</taxon>
        <taxon>Actinomycetes</taxon>
        <taxon>Streptosporangiales</taxon>
        <taxon>Nocardiopsidaceae</taxon>
        <taxon>Nocardiopsis</taxon>
    </lineage>
</organism>
<keyword evidence="1" id="KW-0732">Signal</keyword>
<sequence>MKTLLKSPAPSAAARFAAVATAMLAAHELADYWLQSQREAVHKGADSAKGRIACASHVATYTAVSTAAVVAVDRYLGLDLDPRRIAAGQLLSAATHYAADRREPLRRLACWAGKRPFWESGGAPHLDQAAHKIVLTLAAAITAGGAR</sequence>
<feature type="chain" id="PRO_5039511261" description="DUF3307 domain-containing protein" evidence="1">
    <location>
        <begin position="26"/>
        <end position="147"/>
    </location>
</feature>
<gene>
    <name evidence="2" type="ORF">HDA36_001457</name>
</gene>
<reference evidence="2 3" key="1">
    <citation type="submission" date="2020-08" db="EMBL/GenBank/DDBJ databases">
        <title>Sequencing the genomes of 1000 actinobacteria strains.</title>
        <authorList>
            <person name="Klenk H.-P."/>
        </authorList>
    </citation>
    <scope>NUCLEOTIDE SEQUENCE [LARGE SCALE GENOMIC DNA]</scope>
    <source>
        <strain evidence="2 3">DSM 44551</strain>
    </source>
</reference>
<evidence type="ECO:0000313" key="2">
    <source>
        <dbReference type="EMBL" id="MBB5431373.1"/>
    </source>
</evidence>
<dbReference type="RefSeq" id="WP_184390990.1">
    <property type="nucleotide sequence ID" value="NZ_JACHDB010000001.1"/>
</dbReference>
<protein>
    <recommendedName>
        <fullName evidence="4">DUF3307 domain-containing protein</fullName>
    </recommendedName>
</protein>
<keyword evidence="3" id="KW-1185">Reference proteome</keyword>